<sequence>MWEVEWLVCAAILVPFADVGSCEMS</sequence>
<dbReference type="EMBL" id="GBRH01258025">
    <property type="protein sequence ID" value="JAD39870.1"/>
    <property type="molecule type" value="Transcribed_RNA"/>
</dbReference>
<accession>A0A0A8ZSX2</accession>
<dbReference type="AlphaFoldDB" id="A0A0A8ZSX2"/>
<name>A0A0A8ZSX2_ARUDO</name>
<protein>
    <submittedName>
        <fullName evidence="1">Uncharacterized protein</fullName>
    </submittedName>
</protein>
<organism evidence="1">
    <name type="scientific">Arundo donax</name>
    <name type="common">Giant reed</name>
    <name type="synonym">Donax arundinaceus</name>
    <dbReference type="NCBI Taxonomy" id="35708"/>
    <lineage>
        <taxon>Eukaryota</taxon>
        <taxon>Viridiplantae</taxon>
        <taxon>Streptophyta</taxon>
        <taxon>Embryophyta</taxon>
        <taxon>Tracheophyta</taxon>
        <taxon>Spermatophyta</taxon>
        <taxon>Magnoliopsida</taxon>
        <taxon>Liliopsida</taxon>
        <taxon>Poales</taxon>
        <taxon>Poaceae</taxon>
        <taxon>PACMAD clade</taxon>
        <taxon>Arundinoideae</taxon>
        <taxon>Arundineae</taxon>
        <taxon>Arundo</taxon>
    </lineage>
</organism>
<proteinExistence type="predicted"/>
<evidence type="ECO:0000313" key="1">
    <source>
        <dbReference type="EMBL" id="JAD39870.1"/>
    </source>
</evidence>
<reference evidence="1" key="2">
    <citation type="journal article" date="2015" name="Data Brief">
        <title>Shoot transcriptome of the giant reed, Arundo donax.</title>
        <authorList>
            <person name="Barrero R.A."/>
            <person name="Guerrero F.D."/>
            <person name="Moolhuijzen P."/>
            <person name="Goolsby J.A."/>
            <person name="Tidwell J."/>
            <person name="Bellgard S.E."/>
            <person name="Bellgard M.I."/>
        </authorList>
    </citation>
    <scope>NUCLEOTIDE SEQUENCE</scope>
    <source>
        <tissue evidence="1">Shoot tissue taken approximately 20 cm above the soil surface</tissue>
    </source>
</reference>
<reference evidence="1" key="1">
    <citation type="submission" date="2014-09" db="EMBL/GenBank/DDBJ databases">
        <authorList>
            <person name="Magalhaes I.L.F."/>
            <person name="Oliveira U."/>
            <person name="Santos F.R."/>
            <person name="Vidigal T.H.D.A."/>
            <person name="Brescovit A.D."/>
            <person name="Santos A.J."/>
        </authorList>
    </citation>
    <scope>NUCLEOTIDE SEQUENCE</scope>
    <source>
        <tissue evidence="1">Shoot tissue taken approximately 20 cm above the soil surface</tissue>
    </source>
</reference>